<gene>
    <name evidence="3" type="primary">bcrC</name>
    <name evidence="3" type="ORF">SPSIL_036750</name>
</gene>
<dbReference type="InterPro" id="IPR010327">
    <property type="entry name" value="FldB/FldC_alpha/beta"/>
</dbReference>
<name>A0ABZ3IP68_9FIRM</name>
<dbReference type="PANTHER" id="PTHR30548">
    <property type="entry name" value="2-HYDROXYGLUTARYL-COA DEHYDRATASE, D-COMPONENT-RELATED"/>
    <property type="match status" value="1"/>
</dbReference>
<evidence type="ECO:0000256" key="2">
    <source>
        <dbReference type="ARBA" id="ARBA00005806"/>
    </source>
</evidence>
<comment type="cofactor">
    <cofactor evidence="1">
        <name>[4Fe-4S] cluster</name>
        <dbReference type="ChEBI" id="CHEBI:49883"/>
    </cofactor>
</comment>
<dbReference type="Gene3D" id="1.20.1270.370">
    <property type="match status" value="1"/>
</dbReference>
<keyword evidence="4" id="KW-1185">Reference proteome</keyword>
<evidence type="ECO:0000313" key="3">
    <source>
        <dbReference type="EMBL" id="XFO67476.1"/>
    </source>
</evidence>
<dbReference type="GO" id="GO:0018522">
    <property type="term" value="F:benzoyl-CoA reductase activity"/>
    <property type="evidence" value="ECO:0007669"/>
    <property type="project" value="UniProtKB-EC"/>
</dbReference>
<evidence type="ECO:0000313" key="4">
    <source>
        <dbReference type="Proteomes" id="UP000216752"/>
    </source>
</evidence>
<dbReference type="Pfam" id="PF06050">
    <property type="entry name" value="HGD-D"/>
    <property type="match status" value="1"/>
</dbReference>
<dbReference type="EMBL" id="CP155573">
    <property type="protein sequence ID" value="XFO67476.1"/>
    <property type="molecule type" value="Genomic_DNA"/>
</dbReference>
<evidence type="ECO:0000256" key="1">
    <source>
        <dbReference type="ARBA" id="ARBA00001966"/>
    </source>
</evidence>
<accession>A0ABZ3IP68</accession>
<keyword evidence="3" id="KW-0560">Oxidoreductase</keyword>
<proteinExistence type="inferred from homology"/>
<organism evidence="3 4">
    <name type="scientific">Sporomusa silvacetica DSM 10669</name>
    <dbReference type="NCBI Taxonomy" id="1123289"/>
    <lineage>
        <taxon>Bacteria</taxon>
        <taxon>Bacillati</taxon>
        <taxon>Bacillota</taxon>
        <taxon>Negativicutes</taxon>
        <taxon>Selenomonadales</taxon>
        <taxon>Sporomusaceae</taxon>
        <taxon>Sporomusa</taxon>
    </lineage>
</organism>
<dbReference type="RefSeq" id="WP_094604235.1">
    <property type="nucleotide sequence ID" value="NZ_CP155573.1"/>
</dbReference>
<protein>
    <submittedName>
        <fullName evidence="3">Benzoyl-CoA reductase subunit C</fullName>
        <ecNumber evidence="3">1.3.7.8</ecNumber>
    </submittedName>
</protein>
<dbReference type="Gene3D" id="3.40.50.11890">
    <property type="match status" value="1"/>
</dbReference>
<dbReference type="PANTHER" id="PTHR30548:SF1">
    <property type="entry name" value="DEHYDRATASE SUBUNIT MJ0007-RELATED"/>
    <property type="match status" value="1"/>
</dbReference>
<sequence length="379" mass="43289">MRSKAMDIFKEAASTIYNSEVAAWKERGGKVAGYFYPAVPEEILTAAGALAFGIRGTGSTGTELADAHFLHLSCSSTRVTFEQILQGEYKFLDGAVVFNQCDHLRRIYDNWLTVPENPCYAFIYLPKKCDALAREFFEKEIIQFKKKTEEKFGVVITDDMLKEAIVLHNETRQLQRKIYELKKLPVPPISGADTMAIMLAATAMPRYRYNELLKEMLLELSEQKPDLSAENKKRLLYIGSHADDIKFMETLESQDAIIIVDDTSFGYKAVEGEISTKGDPLQTIIEYYFYTRAVTQRQFGTLDKRLDRIAEIIKTFRIDGVITARLTECDQIAFEQFILTDFFKKSNIPNLNLEVEYVLDSVGQLKTRVQAFLETMEEV</sequence>
<dbReference type="EC" id="1.3.7.8" evidence="3"/>
<reference evidence="3" key="1">
    <citation type="submission" date="2024-05" db="EMBL/GenBank/DDBJ databases">
        <title>Isolation and characterization of Sporomusa carbonis sp. nov., a carboxydotrophic hydrogenogen in the genus of Sporomusa isolated from a charcoal burning pile.</title>
        <authorList>
            <person name="Boeer T."/>
            <person name="Rosenbaum F."/>
            <person name="Eysell L."/>
            <person name="Mueller V."/>
            <person name="Daniel R."/>
            <person name="Poehlein A."/>
        </authorList>
    </citation>
    <scope>NUCLEOTIDE SEQUENCE [LARGE SCALE GENOMIC DNA]</scope>
    <source>
        <strain evidence="3">DSM 10669</strain>
    </source>
</reference>
<dbReference type="Proteomes" id="UP000216752">
    <property type="component" value="Chromosome"/>
</dbReference>
<dbReference type="Gene3D" id="3.40.50.11900">
    <property type="match status" value="1"/>
</dbReference>
<comment type="similarity">
    <text evidence="2">Belongs to the FldB/FldC dehydratase alpha/beta subunit family.</text>
</comment>